<gene>
    <name evidence="11" type="ORF">GCM10009817_17560</name>
</gene>
<keyword evidence="4" id="KW-0125">Carotenoid biosynthesis</keyword>
<feature type="transmembrane region" description="Helical" evidence="9">
    <location>
        <begin position="30"/>
        <end position="50"/>
    </location>
</feature>
<keyword evidence="3 9" id="KW-0812">Transmembrane</keyword>
<accession>A0ABN2RZS7</accession>
<reference evidence="11 12" key="1">
    <citation type="journal article" date="2019" name="Int. J. Syst. Evol. Microbiol.">
        <title>The Global Catalogue of Microorganisms (GCM) 10K type strain sequencing project: providing services to taxonomists for standard genome sequencing and annotation.</title>
        <authorList>
            <consortium name="The Broad Institute Genomics Platform"/>
            <consortium name="The Broad Institute Genome Sequencing Center for Infectious Disease"/>
            <person name="Wu L."/>
            <person name="Ma J."/>
        </authorList>
    </citation>
    <scope>NUCLEOTIDE SEQUENCE [LARGE SCALE GENOMIC DNA]</scope>
    <source>
        <strain evidence="11 12">JCM 15628</strain>
    </source>
</reference>
<comment type="subcellular location">
    <subcellularLocation>
        <location evidence="1">Membrane</location>
        <topology evidence="1">Multi-pass membrane protein</topology>
    </subcellularLocation>
</comment>
<evidence type="ECO:0000256" key="1">
    <source>
        <dbReference type="ARBA" id="ARBA00004141"/>
    </source>
</evidence>
<evidence type="ECO:0000256" key="2">
    <source>
        <dbReference type="ARBA" id="ARBA00004829"/>
    </source>
</evidence>
<dbReference type="EMBL" id="BAAAPU010000007">
    <property type="protein sequence ID" value="GAA1977628.1"/>
    <property type="molecule type" value="Genomic_DNA"/>
</dbReference>
<comment type="pathway">
    <text evidence="2">Carotenoid biosynthesis.</text>
</comment>
<keyword evidence="12" id="KW-1185">Reference proteome</keyword>
<proteinExistence type="predicted"/>
<evidence type="ECO:0000259" key="10">
    <source>
        <dbReference type="Pfam" id="PF18916"/>
    </source>
</evidence>
<comment type="caution">
    <text evidence="11">The sequence shown here is derived from an EMBL/GenBank/DDBJ whole genome shotgun (WGS) entry which is preliminary data.</text>
</comment>
<feature type="compositionally biased region" description="Low complexity" evidence="8">
    <location>
        <begin position="103"/>
        <end position="128"/>
    </location>
</feature>
<feature type="compositionally biased region" description="Basic and acidic residues" evidence="8">
    <location>
        <begin position="129"/>
        <end position="140"/>
    </location>
</feature>
<evidence type="ECO:0000256" key="5">
    <source>
        <dbReference type="ARBA" id="ARBA00022989"/>
    </source>
</evidence>
<sequence length="140" mass="15408">MREYTVLAVLAVLATIALERWSGTRVFARAQFWISMAIVFGFQVLVDGWLTKLSAPIVLYSPDEFLGIRWPWDVPVEDYLFGFAMVGGAIILWERAKQRRQARAAGSGATGRAGASGATRTTDTTRAAPAHEEDACSRDQ</sequence>
<dbReference type="RefSeq" id="WP_344060667.1">
    <property type="nucleotide sequence ID" value="NZ_BAAAPU010000007.1"/>
</dbReference>
<keyword evidence="6 9" id="KW-0472">Membrane</keyword>
<keyword evidence="5 9" id="KW-1133">Transmembrane helix</keyword>
<evidence type="ECO:0000256" key="9">
    <source>
        <dbReference type="SAM" id="Phobius"/>
    </source>
</evidence>
<keyword evidence="7" id="KW-0413">Isomerase</keyword>
<evidence type="ECO:0000256" key="8">
    <source>
        <dbReference type="SAM" id="MobiDB-lite"/>
    </source>
</evidence>
<dbReference type="NCBIfam" id="TIGR03462">
    <property type="entry name" value="CarR_dom_SF"/>
    <property type="match status" value="1"/>
</dbReference>
<evidence type="ECO:0000256" key="7">
    <source>
        <dbReference type="ARBA" id="ARBA00023235"/>
    </source>
</evidence>
<evidence type="ECO:0000256" key="4">
    <source>
        <dbReference type="ARBA" id="ARBA00022746"/>
    </source>
</evidence>
<organism evidence="11 12">
    <name type="scientific">Terrabacter lapilli</name>
    <dbReference type="NCBI Taxonomy" id="436231"/>
    <lineage>
        <taxon>Bacteria</taxon>
        <taxon>Bacillati</taxon>
        <taxon>Actinomycetota</taxon>
        <taxon>Actinomycetes</taxon>
        <taxon>Micrococcales</taxon>
        <taxon>Intrasporangiaceae</taxon>
        <taxon>Terrabacter</taxon>
    </lineage>
</organism>
<evidence type="ECO:0000256" key="3">
    <source>
        <dbReference type="ARBA" id="ARBA00022692"/>
    </source>
</evidence>
<dbReference type="Pfam" id="PF18916">
    <property type="entry name" value="Lycopene_cyc"/>
    <property type="match status" value="1"/>
</dbReference>
<evidence type="ECO:0000313" key="11">
    <source>
        <dbReference type="EMBL" id="GAA1977628.1"/>
    </source>
</evidence>
<feature type="transmembrane region" description="Helical" evidence="9">
    <location>
        <begin position="79"/>
        <end position="96"/>
    </location>
</feature>
<feature type="transmembrane region" description="Helical" evidence="9">
    <location>
        <begin position="6"/>
        <end position="23"/>
    </location>
</feature>
<feature type="domain" description="Lycopene cyclase" evidence="10">
    <location>
        <begin position="5"/>
        <end position="94"/>
    </location>
</feature>
<protein>
    <recommendedName>
        <fullName evidence="10">Lycopene cyclase domain-containing protein</fullName>
    </recommendedName>
</protein>
<dbReference type="InterPro" id="IPR017825">
    <property type="entry name" value="Lycopene_cyclase_dom"/>
</dbReference>
<dbReference type="Proteomes" id="UP001500013">
    <property type="component" value="Unassembled WGS sequence"/>
</dbReference>
<evidence type="ECO:0000256" key="6">
    <source>
        <dbReference type="ARBA" id="ARBA00023136"/>
    </source>
</evidence>
<feature type="region of interest" description="Disordered" evidence="8">
    <location>
        <begin position="103"/>
        <end position="140"/>
    </location>
</feature>
<evidence type="ECO:0000313" key="12">
    <source>
        <dbReference type="Proteomes" id="UP001500013"/>
    </source>
</evidence>
<name>A0ABN2RZS7_9MICO</name>